<evidence type="ECO:0000313" key="1">
    <source>
        <dbReference type="EMBL" id="MBK0380984.1"/>
    </source>
</evidence>
<dbReference type="Proteomes" id="UP000613193">
    <property type="component" value="Unassembled WGS sequence"/>
</dbReference>
<organism evidence="1 2">
    <name type="scientific">Mucilaginibacter segetis</name>
    <dbReference type="NCBI Taxonomy" id="2793071"/>
    <lineage>
        <taxon>Bacteria</taxon>
        <taxon>Pseudomonadati</taxon>
        <taxon>Bacteroidota</taxon>
        <taxon>Sphingobacteriia</taxon>
        <taxon>Sphingobacteriales</taxon>
        <taxon>Sphingobacteriaceae</taxon>
        <taxon>Mucilaginibacter</taxon>
    </lineage>
</organism>
<dbReference type="AlphaFoldDB" id="A0A934PVT3"/>
<proteinExistence type="predicted"/>
<dbReference type="RefSeq" id="WP_200067512.1">
    <property type="nucleotide sequence ID" value="NZ_JAEHFW010000003.1"/>
</dbReference>
<gene>
    <name evidence="1" type="ORF">I5M19_16785</name>
</gene>
<evidence type="ECO:0000313" key="2">
    <source>
        <dbReference type="Proteomes" id="UP000613193"/>
    </source>
</evidence>
<accession>A0A934PVT3</accession>
<dbReference type="EMBL" id="JAEHFW010000003">
    <property type="protein sequence ID" value="MBK0380984.1"/>
    <property type="molecule type" value="Genomic_DNA"/>
</dbReference>
<sequence>MKKLIIAAATLILTAGVLPSCTKQAPVKPTATIEQSTAFTKKDVGTAD</sequence>
<reference evidence="1" key="1">
    <citation type="submission" date="2020-12" db="EMBL/GenBank/DDBJ databases">
        <title>Bacterial novel species Mucilaginibacter sp. SD-g isolated from soil.</title>
        <authorList>
            <person name="Jung H.-Y."/>
        </authorList>
    </citation>
    <scope>NUCLEOTIDE SEQUENCE</scope>
    <source>
        <strain evidence="1">SD-g</strain>
    </source>
</reference>
<protein>
    <submittedName>
        <fullName evidence="1">Uncharacterized protein</fullName>
    </submittedName>
</protein>
<keyword evidence="2" id="KW-1185">Reference proteome</keyword>
<name>A0A934PVT3_9SPHI</name>
<comment type="caution">
    <text evidence="1">The sequence shown here is derived from an EMBL/GenBank/DDBJ whole genome shotgun (WGS) entry which is preliminary data.</text>
</comment>